<evidence type="ECO:0000256" key="4">
    <source>
        <dbReference type="ARBA" id="ARBA00023033"/>
    </source>
</evidence>
<keyword evidence="2" id="KW-0288">FMN</keyword>
<proteinExistence type="predicted"/>
<keyword evidence="1" id="KW-0285">Flavoprotein</keyword>
<dbReference type="GO" id="GO:0008726">
    <property type="term" value="F:alkanesulfonate monooxygenase activity"/>
    <property type="evidence" value="ECO:0007669"/>
    <property type="project" value="TreeGrafter"/>
</dbReference>
<name>A0A8J3GMB8_9HYPH</name>
<dbReference type="PANTHER" id="PTHR42847">
    <property type="entry name" value="ALKANESULFONATE MONOOXYGENASE"/>
    <property type="match status" value="1"/>
</dbReference>
<dbReference type="EMBL" id="BMZQ01000005">
    <property type="protein sequence ID" value="GHD23251.1"/>
    <property type="molecule type" value="Genomic_DNA"/>
</dbReference>
<reference evidence="6" key="2">
    <citation type="submission" date="2020-09" db="EMBL/GenBank/DDBJ databases">
        <authorList>
            <person name="Sun Q."/>
            <person name="Kim S."/>
        </authorList>
    </citation>
    <scope>NUCLEOTIDE SEQUENCE</scope>
    <source>
        <strain evidence="6">KCTC 42249</strain>
    </source>
</reference>
<feature type="domain" description="Luciferase-like" evidence="5">
    <location>
        <begin position="75"/>
        <end position="212"/>
    </location>
</feature>
<dbReference type="PANTHER" id="PTHR42847:SF9">
    <property type="entry name" value="BLL6451 PROTEIN"/>
    <property type="match status" value="1"/>
</dbReference>
<organism evidence="6 7">
    <name type="scientific">Tianweitania populi</name>
    <dbReference type="NCBI Taxonomy" id="1607949"/>
    <lineage>
        <taxon>Bacteria</taxon>
        <taxon>Pseudomonadati</taxon>
        <taxon>Pseudomonadota</taxon>
        <taxon>Alphaproteobacteria</taxon>
        <taxon>Hyphomicrobiales</taxon>
        <taxon>Phyllobacteriaceae</taxon>
        <taxon>Tianweitania</taxon>
    </lineage>
</organism>
<keyword evidence="3" id="KW-0560">Oxidoreductase</keyword>
<evidence type="ECO:0000256" key="3">
    <source>
        <dbReference type="ARBA" id="ARBA00023002"/>
    </source>
</evidence>
<dbReference type="Gene3D" id="3.20.20.30">
    <property type="entry name" value="Luciferase-like domain"/>
    <property type="match status" value="1"/>
</dbReference>
<dbReference type="SUPFAM" id="SSF51679">
    <property type="entry name" value="Bacterial luciferase-like"/>
    <property type="match status" value="1"/>
</dbReference>
<dbReference type="GO" id="GO:0046306">
    <property type="term" value="P:alkanesulfonate catabolic process"/>
    <property type="evidence" value="ECO:0007669"/>
    <property type="project" value="TreeGrafter"/>
</dbReference>
<dbReference type="InterPro" id="IPR050172">
    <property type="entry name" value="SsuD_RutA_monooxygenase"/>
</dbReference>
<dbReference type="InterPro" id="IPR011251">
    <property type="entry name" value="Luciferase-like_dom"/>
</dbReference>
<evidence type="ECO:0000256" key="2">
    <source>
        <dbReference type="ARBA" id="ARBA00022643"/>
    </source>
</evidence>
<sequence length="310" mass="33844">MSIEFAGLILTQAEAGVPRLHEHRRKSDLPQSFAQAGFDTILVGGAGALGLARGLSADRTGPKLTIQHRPHEELVEAADTFALLDCSAAGGLSVEIVGEPTSIERASFVHETDQARTDEYLTLLKRLWLNDKAIDYEGRFFSLHGAILSARRCHRTLPLIIGGRSAVAVRVAARHADVFKLGGVGLAEAKDLIAQVEAAAIPFGRSGRIRYSLDIQPNDVPLTKSGTRSLVMMPPQEVLELTGRAEDMVLQLLPYIELGVSHFTVRGLQTPEDVASFGEDVISLLRRTQERAVHHRFGLHPEIRLMQTLS</sequence>
<evidence type="ECO:0000313" key="6">
    <source>
        <dbReference type="EMBL" id="GHD23251.1"/>
    </source>
</evidence>
<dbReference type="Proteomes" id="UP000630142">
    <property type="component" value="Unassembled WGS sequence"/>
</dbReference>
<accession>A0A8J3GMB8</accession>
<dbReference type="AlphaFoldDB" id="A0A8J3GMB8"/>
<evidence type="ECO:0000313" key="7">
    <source>
        <dbReference type="Proteomes" id="UP000630142"/>
    </source>
</evidence>
<dbReference type="Pfam" id="PF00296">
    <property type="entry name" value="Bac_luciferase"/>
    <property type="match status" value="1"/>
</dbReference>
<comment type="caution">
    <text evidence="6">The sequence shown here is derived from an EMBL/GenBank/DDBJ whole genome shotgun (WGS) entry which is preliminary data.</text>
</comment>
<reference evidence="6" key="1">
    <citation type="journal article" date="2014" name="Int. J. Syst. Evol. Microbiol.">
        <title>Complete genome sequence of Corynebacterium casei LMG S-19264T (=DSM 44701T), isolated from a smear-ripened cheese.</title>
        <authorList>
            <consortium name="US DOE Joint Genome Institute (JGI-PGF)"/>
            <person name="Walter F."/>
            <person name="Albersmeier A."/>
            <person name="Kalinowski J."/>
            <person name="Ruckert C."/>
        </authorList>
    </citation>
    <scope>NUCLEOTIDE SEQUENCE</scope>
    <source>
        <strain evidence="6">KCTC 42249</strain>
    </source>
</reference>
<keyword evidence="7" id="KW-1185">Reference proteome</keyword>
<dbReference type="InterPro" id="IPR036661">
    <property type="entry name" value="Luciferase-like_sf"/>
</dbReference>
<keyword evidence="4" id="KW-0503">Monooxygenase</keyword>
<evidence type="ECO:0000256" key="1">
    <source>
        <dbReference type="ARBA" id="ARBA00022630"/>
    </source>
</evidence>
<dbReference type="RefSeq" id="WP_189507138.1">
    <property type="nucleotide sequence ID" value="NZ_BMZQ01000005.1"/>
</dbReference>
<protein>
    <recommendedName>
        <fullName evidence="5">Luciferase-like domain-containing protein</fullName>
    </recommendedName>
</protein>
<evidence type="ECO:0000259" key="5">
    <source>
        <dbReference type="Pfam" id="PF00296"/>
    </source>
</evidence>
<gene>
    <name evidence="6" type="ORF">GCM10016234_38380</name>
</gene>